<dbReference type="PANTHER" id="PTHR10250">
    <property type="entry name" value="MICROSOMAL GLUTATHIONE S-TRANSFERASE"/>
    <property type="match status" value="1"/>
</dbReference>
<dbReference type="SUPFAM" id="SSF161084">
    <property type="entry name" value="MAPEG domain-like"/>
    <property type="match status" value="1"/>
</dbReference>
<evidence type="ECO:0000256" key="10">
    <source>
        <dbReference type="ARBA" id="ARBA00023239"/>
    </source>
</evidence>
<dbReference type="Ensembl" id="ENSACAT00000030047.2">
    <property type="protein sequence ID" value="ENSACAP00000022630.2"/>
    <property type="gene ID" value="ENSACAG00000029619.2"/>
</dbReference>
<evidence type="ECO:0000256" key="19">
    <source>
        <dbReference type="ARBA" id="ARBA00045217"/>
    </source>
</evidence>
<dbReference type="InterPro" id="IPR001129">
    <property type="entry name" value="Membr-assoc_MAPEG"/>
</dbReference>
<name>R4GBF4_ANOCA</name>
<evidence type="ECO:0000256" key="7">
    <source>
        <dbReference type="ARBA" id="ARBA00022824"/>
    </source>
</evidence>
<dbReference type="GO" id="GO:0005635">
    <property type="term" value="C:nuclear envelope"/>
    <property type="evidence" value="ECO:0000318"/>
    <property type="project" value="GO_Central"/>
</dbReference>
<dbReference type="Proteomes" id="UP000001646">
    <property type="component" value="Chromosome 2"/>
</dbReference>
<keyword evidence="8 22" id="KW-1133">Transmembrane helix</keyword>
<reference evidence="23 24" key="1">
    <citation type="submission" date="2009-12" db="EMBL/GenBank/DDBJ databases">
        <title>The Genome Sequence of Anolis carolinensis (Green Anole Lizard).</title>
        <authorList>
            <consortium name="The Genome Sequencing Platform"/>
            <person name="Di Palma F."/>
            <person name="Alfoldi J."/>
            <person name="Heiman D."/>
            <person name="Young S."/>
            <person name="Grabherr M."/>
            <person name="Johnson J."/>
            <person name="Lander E.S."/>
            <person name="Lindblad-Toh K."/>
        </authorList>
    </citation>
    <scope>NUCLEOTIDE SEQUENCE [LARGE SCALE GENOMIC DNA]</scope>
    <source>
        <strain evidence="23 24">JBL SC #1</strain>
    </source>
</reference>
<dbReference type="Bgee" id="ENSACAG00000029619">
    <property type="expression patterns" value="Expressed in lung and 12 other cell types or tissues"/>
</dbReference>
<keyword evidence="7" id="KW-0256">Endoplasmic reticulum</keyword>
<dbReference type="GO" id="GO:0008289">
    <property type="term" value="F:lipid binding"/>
    <property type="evidence" value="ECO:0007669"/>
    <property type="project" value="Ensembl"/>
</dbReference>
<dbReference type="InterPro" id="IPR050997">
    <property type="entry name" value="MAPEG"/>
</dbReference>
<evidence type="ECO:0000256" key="6">
    <source>
        <dbReference type="ARBA" id="ARBA00022751"/>
    </source>
</evidence>
<dbReference type="InterPro" id="IPR023352">
    <property type="entry name" value="MAPEG-like_dom_sf"/>
</dbReference>
<keyword evidence="4" id="KW-0808">Transferase</keyword>
<evidence type="ECO:0000256" key="1">
    <source>
        <dbReference type="ARBA" id="ARBA00004477"/>
    </source>
</evidence>
<dbReference type="GO" id="GO:0004602">
    <property type="term" value="F:glutathione peroxidase activity"/>
    <property type="evidence" value="ECO:0000318"/>
    <property type="project" value="GO_Central"/>
</dbReference>
<comment type="similarity">
    <text evidence="2">Belongs to the MAPEG family.</text>
</comment>
<evidence type="ECO:0000256" key="21">
    <source>
        <dbReference type="ARBA" id="ARBA00049298"/>
    </source>
</evidence>
<keyword evidence="24" id="KW-1185">Reference proteome</keyword>
<accession>R4GBF4</accession>
<dbReference type="PRINTS" id="PR00488">
    <property type="entry name" value="5LPOXGNASEAP"/>
</dbReference>
<feature type="transmembrane region" description="Helical" evidence="22">
    <location>
        <begin position="85"/>
        <end position="107"/>
    </location>
</feature>
<dbReference type="GO" id="GO:0008047">
    <property type="term" value="F:enzyme activator activity"/>
    <property type="evidence" value="ECO:0007669"/>
    <property type="project" value="InterPro"/>
</dbReference>
<comment type="function">
    <text evidence="19">Catalyzes the conjugation of leukotriene A4 with reduced glutathione (GSH) to form leukotriene C4 with high specificity. Can also catalyze the transfer of a glutathionyl group from glutathione (GSH) to 13(S),14(S)-epoxy-docosahexaenoic acid to form maresin conjugate in tissue regeneration 1 (MCTR1), a bioactive lipid mediator that possess potent anti-inflammatory and proresolving actions.</text>
</comment>
<organism evidence="23 24">
    <name type="scientific">Anolis carolinensis</name>
    <name type="common">Green anole</name>
    <name type="synonym">American chameleon</name>
    <dbReference type="NCBI Taxonomy" id="28377"/>
    <lineage>
        <taxon>Eukaryota</taxon>
        <taxon>Metazoa</taxon>
        <taxon>Chordata</taxon>
        <taxon>Craniata</taxon>
        <taxon>Vertebrata</taxon>
        <taxon>Euteleostomi</taxon>
        <taxon>Lepidosauria</taxon>
        <taxon>Squamata</taxon>
        <taxon>Bifurcata</taxon>
        <taxon>Unidentata</taxon>
        <taxon>Episquamata</taxon>
        <taxon>Toxicofera</taxon>
        <taxon>Iguania</taxon>
        <taxon>Dactyloidae</taxon>
        <taxon>Anolis</taxon>
    </lineage>
</organism>
<keyword evidence="5 22" id="KW-0812">Transmembrane</keyword>
<evidence type="ECO:0000256" key="8">
    <source>
        <dbReference type="ARBA" id="ARBA00022989"/>
    </source>
</evidence>
<comment type="catalytic activity">
    <reaction evidence="12">
        <text>(13S,14S)-epoxy-(4Z,7Z,9E,11E,16Z,19Z)-docosahexaenoate + glutathione = (13R)-S-glutathionyl-(14S)-hydroxy-(4Z,7Z,9E,11E,16Z,19Z)-docosahexaenoate</text>
        <dbReference type="Rhea" id="RHEA:53508"/>
        <dbReference type="ChEBI" id="CHEBI:57925"/>
        <dbReference type="ChEBI" id="CHEBI:131958"/>
        <dbReference type="ChEBI" id="CHEBI:137407"/>
    </reaction>
    <physiologicalReaction direction="left-to-right" evidence="12">
        <dbReference type="Rhea" id="RHEA:53509"/>
    </physiologicalReaction>
</comment>
<keyword evidence="6" id="KW-0434">Leukotriene biosynthesis</keyword>
<evidence type="ECO:0000256" key="9">
    <source>
        <dbReference type="ARBA" id="ARBA00023136"/>
    </source>
</evidence>
<evidence type="ECO:0000256" key="15">
    <source>
        <dbReference type="ARBA" id="ARBA00039056"/>
    </source>
</evidence>
<dbReference type="GO" id="GO:0005789">
    <property type="term" value="C:endoplasmic reticulum membrane"/>
    <property type="evidence" value="ECO:0007669"/>
    <property type="project" value="UniProtKB-SubCell"/>
</dbReference>
<evidence type="ECO:0000256" key="11">
    <source>
        <dbReference type="ARBA" id="ARBA00023242"/>
    </source>
</evidence>
<comment type="subunit">
    <text evidence="20">Homotrimer. Interacts with ALOX5AP and ALOX5.</text>
</comment>
<evidence type="ECO:0000256" key="13">
    <source>
        <dbReference type="ARBA" id="ARBA00037823"/>
    </source>
</evidence>
<gene>
    <name evidence="23" type="primary">LTC4S</name>
</gene>
<dbReference type="AlphaFoldDB" id="R4GBF4"/>
<comment type="catalytic activity">
    <reaction evidence="21">
        <text>leukotriene C4 = leukotriene A4 + glutathione</text>
        <dbReference type="Rhea" id="RHEA:17617"/>
        <dbReference type="ChEBI" id="CHEBI:57463"/>
        <dbReference type="ChEBI" id="CHEBI:57925"/>
        <dbReference type="ChEBI" id="CHEBI:57973"/>
        <dbReference type="EC" id="4.4.1.20"/>
    </reaction>
    <physiologicalReaction direction="right-to-left" evidence="21">
        <dbReference type="Rhea" id="RHEA:17619"/>
    </physiologicalReaction>
</comment>
<evidence type="ECO:0000313" key="23">
    <source>
        <dbReference type="Ensembl" id="ENSACAP00000022630.2"/>
    </source>
</evidence>
<evidence type="ECO:0000256" key="5">
    <source>
        <dbReference type="ARBA" id="ARBA00022692"/>
    </source>
</evidence>
<dbReference type="eggNOG" id="ENOG502RZYY">
    <property type="taxonomic scope" value="Eukaryota"/>
</dbReference>
<reference evidence="23" key="3">
    <citation type="submission" date="2025-09" db="UniProtKB">
        <authorList>
            <consortium name="Ensembl"/>
        </authorList>
    </citation>
    <scope>IDENTIFICATION</scope>
</reference>
<evidence type="ECO:0000256" key="2">
    <source>
        <dbReference type="ARBA" id="ARBA00010459"/>
    </source>
</evidence>
<dbReference type="GO" id="GO:0042802">
    <property type="term" value="F:identical protein binding"/>
    <property type="evidence" value="ECO:0007669"/>
    <property type="project" value="Ensembl"/>
</dbReference>
<dbReference type="PANTHER" id="PTHR10250:SF4">
    <property type="entry name" value="LEUKOTRIENE C4 SYNTHASE"/>
    <property type="match status" value="1"/>
</dbReference>
<evidence type="ECO:0000256" key="4">
    <source>
        <dbReference type="ARBA" id="ARBA00022679"/>
    </source>
</evidence>
<evidence type="ECO:0000256" key="18">
    <source>
        <dbReference type="ARBA" id="ARBA00041943"/>
    </source>
</evidence>
<keyword evidence="11" id="KW-0539">Nucleus</keyword>
<keyword evidence="9 22" id="KW-0472">Membrane</keyword>
<evidence type="ECO:0000313" key="24">
    <source>
        <dbReference type="Proteomes" id="UP000001646"/>
    </source>
</evidence>
<dbReference type="GO" id="GO:0005783">
    <property type="term" value="C:endoplasmic reticulum"/>
    <property type="evidence" value="ECO:0000318"/>
    <property type="project" value="GO_Central"/>
</dbReference>
<dbReference type="HOGENOM" id="CLU_110291_3_0_1"/>
<protein>
    <recommendedName>
        <fullName evidence="16">Leukotriene C4 synthase</fullName>
        <ecNumber evidence="15">4.4.1.20</ecNumber>
    </recommendedName>
    <alternativeName>
        <fullName evidence="18">Glutathione S-transferase LTC4</fullName>
    </alternativeName>
    <alternativeName>
        <fullName evidence="17">Leukotriene-C(4) synthase</fullName>
    </alternativeName>
</protein>
<evidence type="ECO:0000256" key="12">
    <source>
        <dbReference type="ARBA" id="ARBA00036460"/>
    </source>
</evidence>
<keyword evidence="10" id="KW-0456">Lyase</keyword>
<evidence type="ECO:0000256" key="22">
    <source>
        <dbReference type="SAM" id="Phobius"/>
    </source>
</evidence>
<comment type="pathway">
    <text evidence="14">Lipid metabolism; leukotriene C4 biosynthesis.</text>
</comment>
<sequence>MKLRNLQRWQICLSFFTHFVISAFRSLLLGILADKIMAYFAMQVIYARRKCKISPPLTTGPQEFERIFRAQANCSEYFPIFLSLLWVSGVFSNQALAAFCGLIYLYARYQYFVGYAHSAQER</sequence>
<reference evidence="23" key="2">
    <citation type="submission" date="2025-08" db="UniProtKB">
        <authorList>
            <consortium name="Ensembl"/>
        </authorList>
    </citation>
    <scope>IDENTIFICATION</scope>
</reference>
<dbReference type="GO" id="GO:0004364">
    <property type="term" value="F:glutathione transferase activity"/>
    <property type="evidence" value="ECO:0000318"/>
    <property type="project" value="GO_Central"/>
</dbReference>
<feature type="transmembrane region" description="Helical" evidence="22">
    <location>
        <begin position="12"/>
        <end position="33"/>
    </location>
</feature>
<dbReference type="GO" id="GO:0019370">
    <property type="term" value="P:leukotriene biosynthetic process"/>
    <property type="evidence" value="ECO:0000318"/>
    <property type="project" value="GO_Central"/>
</dbReference>
<dbReference type="EC" id="4.4.1.20" evidence="15"/>
<dbReference type="STRING" id="28377.ENSACAP00000022630"/>
<dbReference type="GO" id="GO:0004464">
    <property type="term" value="F:leukotriene-C4 synthase activity"/>
    <property type="evidence" value="ECO:0000318"/>
    <property type="project" value="GO_Central"/>
</dbReference>
<comment type="subcellular location">
    <subcellularLocation>
        <location evidence="1">Endoplasmic reticulum membrane</location>
        <topology evidence="1">Multi-pass membrane protein</topology>
    </subcellularLocation>
    <subcellularLocation>
        <location evidence="13">Nucleus outer membrane</location>
        <topology evidence="13">Multi-pass membrane protein</topology>
    </subcellularLocation>
</comment>
<dbReference type="Gene3D" id="1.20.120.550">
    <property type="entry name" value="Membrane associated eicosanoid/glutathione metabolism-like domain"/>
    <property type="match status" value="1"/>
</dbReference>
<evidence type="ECO:0000256" key="20">
    <source>
        <dbReference type="ARBA" id="ARBA00046493"/>
    </source>
</evidence>
<evidence type="ECO:0000256" key="14">
    <source>
        <dbReference type="ARBA" id="ARBA00037884"/>
    </source>
</evidence>
<evidence type="ECO:0000256" key="16">
    <source>
        <dbReference type="ARBA" id="ARBA00039419"/>
    </source>
</evidence>
<dbReference type="FunFam" id="1.20.120.550:FF:000003">
    <property type="entry name" value="Leukotriene C4 synthase"/>
    <property type="match status" value="1"/>
</dbReference>
<evidence type="ECO:0000256" key="3">
    <source>
        <dbReference type="ARBA" id="ARBA00022553"/>
    </source>
</evidence>
<keyword evidence="3" id="KW-0597">Phosphoprotein</keyword>
<dbReference type="GO" id="GO:0042759">
    <property type="term" value="P:long-chain fatty acid biosynthetic process"/>
    <property type="evidence" value="ECO:0007669"/>
    <property type="project" value="Ensembl"/>
</dbReference>
<proteinExistence type="inferred from homology"/>
<dbReference type="Pfam" id="PF01124">
    <property type="entry name" value="MAPEG"/>
    <property type="match status" value="1"/>
</dbReference>
<dbReference type="GeneTree" id="ENSGT00940000160738"/>
<dbReference type="GO" id="GO:0005640">
    <property type="term" value="C:nuclear outer membrane"/>
    <property type="evidence" value="ECO:0007669"/>
    <property type="project" value="UniProtKB-SubCell"/>
</dbReference>
<dbReference type="InterPro" id="IPR001446">
    <property type="entry name" value="5_LipOase_AP"/>
</dbReference>
<dbReference type="InParanoid" id="R4GBF4"/>
<evidence type="ECO:0000256" key="17">
    <source>
        <dbReference type="ARBA" id="ARBA00041224"/>
    </source>
</evidence>